<dbReference type="InterPro" id="IPR013785">
    <property type="entry name" value="Aldolase_TIM"/>
</dbReference>
<evidence type="ECO:0000313" key="3">
    <source>
        <dbReference type="EMBL" id="EFM81190.1"/>
    </source>
</evidence>
<evidence type="ECO:0000259" key="2">
    <source>
        <dbReference type="Pfam" id="PF19200"/>
    </source>
</evidence>
<dbReference type="InterPro" id="IPR017853">
    <property type="entry name" value="GH"/>
</dbReference>
<sequence>MFYNLGGNHMGKLGISIYPERSTFEKDKAYLDLAHKYGFKRVFTSLLQINDDREKVLAEFKKVVDYANQLGMEVMVDINPALFEQLGISYDDLSFFHDMGAYGIRLDLGFTGQEEANMTRNPYGIKIEINMSSGTSYVDNIMAYSPNTENLLGSHNFYPHRYTGLGYEHFVYCSEKFRKYNLNTMAFVNSHDATFGPWPTQDGLCSLEDHRDLEIATQVKHLVLTGLIDDISVGNAYASEAELAAMAEAFHAPYPSIKVDTEPEITEDERIALFDNLHSYRGDRSDYVLRSTMTRVYYKDRPFPAHTTRDIVRGDVLIDNVGYGQYKGETQIALKEMKNDGRVNVVGRISDDERFLLEFLKPWSSFKLIENK</sequence>
<dbReference type="InterPro" id="IPR008589">
    <property type="entry name" value="MupG"/>
</dbReference>
<dbReference type="SUPFAM" id="SSF50891">
    <property type="entry name" value="Cyclophilin-like"/>
    <property type="match status" value="1"/>
</dbReference>
<feature type="domain" description="6-phospho-N-acetylmuramidase N-terminal" evidence="2">
    <location>
        <begin position="13"/>
        <end position="247"/>
    </location>
</feature>
<dbReference type="EMBL" id="AEBR01000110">
    <property type="protein sequence ID" value="EFM81190.1"/>
    <property type="molecule type" value="Genomic_DNA"/>
</dbReference>
<comment type="caution">
    <text evidence="3">The sequence shown here is derived from an EMBL/GenBank/DDBJ whole genome shotgun (WGS) entry which is preliminary data.</text>
</comment>
<organism evidence="3 4">
    <name type="scientific">Enterococcus faecalis TX4248</name>
    <dbReference type="NCBI Taxonomy" id="749495"/>
    <lineage>
        <taxon>Bacteria</taxon>
        <taxon>Bacillati</taxon>
        <taxon>Bacillota</taxon>
        <taxon>Bacilli</taxon>
        <taxon>Lactobacillales</taxon>
        <taxon>Enterococcaceae</taxon>
        <taxon>Enterococcus</taxon>
    </lineage>
</organism>
<dbReference type="Pfam" id="PF19200">
    <property type="entry name" value="MupG_N"/>
    <property type="match status" value="1"/>
</dbReference>
<dbReference type="CDD" id="cd00551">
    <property type="entry name" value="AmyAc_family"/>
    <property type="match status" value="1"/>
</dbReference>
<proteinExistence type="predicted"/>
<dbReference type="PANTHER" id="PTHR38435">
    <property type="match status" value="1"/>
</dbReference>
<evidence type="ECO:0000313" key="4">
    <source>
        <dbReference type="Proteomes" id="UP000004846"/>
    </source>
</evidence>
<dbReference type="InterPro" id="IPR029000">
    <property type="entry name" value="Cyclophilin-like_dom_sf"/>
</dbReference>
<name>A0A125W1B4_ENTFL</name>
<reference evidence="3 4" key="1">
    <citation type="submission" date="2010-07" db="EMBL/GenBank/DDBJ databases">
        <authorList>
            <person name="Sid Ahmed O."/>
        </authorList>
    </citation>
    <scope>NUCLEOTIDE SEQUENCE [LARGE SCALE GENOMIC DNA]</scope>
    <source>
        <strain evidence="3 4">TX4248</strain>
    </source>
</reference>
<dbReference type="PANTHER" id="PTHR38435:SF1">
    <property type="entry name" value="DUF871 DOMAIN-CONTAINING PROTEIN"/>
    <property type="match status" value="1"/>
</dbReference>
<dbReference type="Gene3D" id="2.40.100.10">
    <property type="entry name" value="Cyclophilin-like"/>
    <property type="match status" value="1"/>
</dbReference>
<dbReference type="AlphaFoldDB" id="A0A125W1B4"/>
<dbReference type="SUPFAM" id="SSF51445">
    <property type="entry name" value="(Trans)glycosidases"/>
    <property type="match status" value="1"/>
</dbReference>
<gene>
    <name evidence="3" type="ORF">HMPREF9498_03129</name>
</gene>
<dbReference type="Pfam" id="PF05913">
    <property type="entry name" value="MupG_C"/>
    <property type="match status" value="1"/>
</dbReference>
<dbReference type="Proteomes" id="UP000004846">
    <property type="component" value="Unassembled WGS sequence"/>
</dbReference>
<protein>
    <recommendedName>
        <fullName evidence="5">Outer surface protein</fullName>
    </recommendedName>
</protein>
<accession>A0A125W1B4</accession>
<dbReference type="Gene3D" id="3.20.20.70">
    <property type="entry name" value="Aldolase class I"/>
    <property type="match status" value="1"/>
</dbReference>
<dbReference type="InterPro" id="IPR043797">
    <property type="entry name" value="MupG_N"/>
</dbReference>
<feature type="domain" description="6-phospho-N-acetylmuramidase C-terminal" evidence="1">
    <location>
        <begin position="256"/>
        <end position="368"/>
    </location>
</feature>
<dbReference type="InterPro" id="IPR043894">
    <property type="entry name" value="MupG_C"/>
</dbReference>
<evidence type="ECO:0000259" key="1">
    <source>
        <dbReference type="Pfam" id="PF05913"/>
    </source>
</evidence>
<evidence type="ECO:0008006" key="5">
    <source>
        <dbReference type="Google" id="ProtNLM"/>
    </source>
</evidence>
<dbReference type="HOGENOM" id="CLU_065324_1_0_9"/>